<dbReference type="Gene3D" id="3.40.50.12780">
    <property type="entry name" value="N-terminal domain of ligase-like"/>
    <property type="match status" value="1"/>
</dbReference>
<dbReference type="InterPro" id="IPR023393">
    <property type="entry name" value="START-like_dom_sf"/>
</dbReference>
<evidence type="ECO:0000256" key="1">
    <source>
        <dbReference type="ARBA" id="ARBA00006432"/>
    </source>
</evidence>
<dbReference type="Pfam" id="PF00501">
    <property type="entry name" value="AMP-binding"/>
    <property type="match status" value="1"/>
</dbReference>
<dbReference type="SUPFAM" id="SSF56801">
    <property type="entry name" value="Acetyl-CoA synthetase-like"/>
    <property type="match status" value="1"/>
</dbReference>
<proteinExistence type="inferred from homology"/>
<evidence type="ECO:0000259" key="5">
    <source>
        <dbReference type="Pfam" id="PF13193"/>
    </source>
</evidence>
<dbReference type="OrthoDB" id="56621at2"/>
<dbReference type="SUPFAM" id="SSF55961">
    <property type="entry name" value="Bet v1-like"/>
    <property type="match status" value="1"/>
</dbReference>
<dbReference type="GO" id="GO:0006631">
    <property type="term" value="P:fatty acid metabolic process"/>
    <property type="evidence" value="ECO:0007669"/>
    <property type="project" value="TreeGrafter"/>
</dbReference>
<evidence type="ECO:0000313" key="6">
    <source>
        <dbReference type="EMBL" id="SFB62980.1"/>
    </source>
</evidence>
<keyword evidence="2 6" id="KW-0436">Ligase</keyword>
<evidence type="ECO:0000256" key="3">
    <source>
        <dbReference type="SAM" id="MobiDB-lite"/>
    </source>
</evidence>
<dbReference type="InterPro" id="IPR000873">
    <property type="entry name" value="AMP-dep_synth/lig_dom"/>
</dbReference>
<dbReference type="InterPro" id="IPR045851">
    <property type="entry name" value="AMP-bd_C_sf"/>
</dbReference>
<dbReference type="EMBL" id="FOKG01000032">
    <property type="protein sequence ID" value="SFB62980.1"/>
    <property type="molecule type" value="Genomic_DNA"/>
</dbReference>
<keyword evidence="7" id="KW-1185">Reference proteome</keyword>
<dbReference type="Pfam" id="PF13193">
    <property type="entry name" value="AMP-binding_C"/>
    <property type="match status" value="1"/>
</dbReference>
<feature type="domain" description="AMP-dependent synthetase/ligase" evidence="4">
    <location>
        <begin position="204"/>
        <end position="566"/>
    </location>
</feature>
<evidence type="ECO:0000313" key="7">
    <source>
        <dbReference type="Proteomes" id="UP000243799"/>
    </source>
</evidence>
<dbReference type="Proteomes" id="UP000243799">
    <property type="component" value="Unassembled WGS sequence"/>
</dbReference>
<evidence type="ECO:0000259" key="4">
    <source>
        <dbReference type="Pfam" id="PF00501"/>
    </source>
</evidence>
<protein>
    <submittedName>
        <fullName evidence="6">Acyl-CoA synthetase (AMP-forming)/AMP-acid ligase II</fullName>
    </submittedName>
</protein>
<reference evidence="7" key="1">
    <citation type="submission" date="2016-10" db="EMBL/GenBank/DDBJ databases">
        <authorList>
            <person name="Varghese N."/>
            <person name="Submissions S."/>
        </authorList>
    </citation>
    <scope>NUCLEOTIDE SEQUENCE [LARGE SCALE GENOMIC DNA]</scope>
    <source>
        <strain evidence="7">CGMCC 4.3568</strain>
    </source>
</reference>
<dbReference type="AlphaFoldDB" id="A0A1I1CQV9"/>
<dbReference type="InterPro" id="IPR025110">
    <property type="entry name" value="AMP-bd_C"/>
</dbReference>
<comment type="similarity">
    <text evidence="1">Belongs to the ATP-dependent AMP-binding enzyme family.</text>
</comment>
<evidence type="ECO:0000256" key="2">
    <source>
        <dbReference type="ARBA" id="ARBA00022598"/>
    </source>
</evidence>
<sequence>MQSECVELHGVLPHARNRVWGVLGSPELYPRFVRGVTYCERLTPRNTEQDLRYAVRARFDDGDVVRDEVRALVYRRGEQVVWTSVLDERRWFSIRLKDTGDGQTVLNAVLGLPPATKVHGSAVTRPAARRRLQELLDEVLRRLDDHLAERPAPLIGQGRKASTLAVAHTLVEAGVLAPSRPDRMLRQLSSLARWGPTVAGGYRAAAGRGPDDPAFIDERGARTFGEVDERSTRLAAGLAAAGVGQDTQVAMICRNHGAMVEALVACGKLGAHVLLLNTGMSAQQLATVVQRHSARVLLYDDEFSALGRYLGPDVVRISTWSDGAGAHRAADTADIDVATLDELAGHASADTLRPPDKPGRLVVLTSGTTGTPKGARRPTPNGLGDAAGILSRIPLRAGERVLVAAPLFHTWGLAALQLGMPLRATLVLRRRFDAEDALRTIAQHRCTALFAVPVMLQRILDLPAEVRARYDTSCLRIVASSGSALPAALVDGFMDAFGDVLYNLYGSTEVSWASIADPADLRAAPTTAGRPPLGTRVAVLGRTATPAPPGTVGRIFVGNDMLFEGYTDGLTNEVEHELMNTGDQGFLDADGRLFVAGRDDEMIVSGGENVFPRSVEEILAALPQVREAAVIGVPDAEYGQRLVAFIALRDGARLDEDTVQSYVHGRLARFCVPREVTFVPELPRNATGKILKRLLEDGDW</sequence>
<dbReference type="Gene3D" id="3.30.530.20">
    <property type="match status" value="1"/>
</dbReference>
<dbReference type="PANTHER" id="PTHR43201">
    <property type="entry name" value="ACYL-COA SYNTHETASE"/>
    <property type="match status" value="1"/>
</dbReference>
<feature type="domain" description="AMP-binding enzyme C-terminal" evidence="5">
    <location>
        <begin position="615"/>
        <end position="689"/>
    </location>
</feature>
<dbReference type="CDD" id="cd04433">
    <property type="entry name" value="AFD_class_I"/>
    <property type="match status" value="1"/>
</dbReference>
<dbReference type="STRING" id="490629.SAMN05216266_13230"/>
<organism evidence="6 7">
    <name type="scientific">Amycolatopsis marina</name>
    <dbReference type="NCBI Taxonomy" id="490629"/>
    <lineage>
        <taxon>Bacteria</taxon>
        <taxon>Bacillati</taxon>
        <taxon>Actinomycetota</taxon>
        <taxon>Actinomycetes</taxon>
        <taxon>Pseudonocardiales</taxon>
        <taxon>Pseudonocardiaceae</taxon>
        <taxon>Amycolatopsis</taxon>
    </lineage>
</organism>
<dbReference type="RefSeq" id="WP_091679296.1">
    <property type="nucleotide sequence ID" value="NZ_FOKG01000032.1"/>
</dbReference>
<dbReference type="InterPro" id="IPR020845">
    <property type="entry name" value="AMP-binding_CS"/>
</dbReference>
<dbReference type="GO" id="GO:0031956">
    <property type="term" value="F:medium-chain fatty acid-CoA ligase activity"/>
    <property type="evidence" value="ECO:0007669"/>
    <property type="project" value="TreeGrafter"/>
</dbReference>
<dbReference type="CDD" id="cd07812">
    <property type="entry name" value="SRPBCC"/>
    <property type="match status" value="1"/>
</dbReference>
<dbReference type="PANTHER" id="PTHR43201:SF5">
    <property type="entry name" value="MEDIUM-CHAIN ACYL-COA LIGASE ACSF2, MITOCHONDRIAL"/>
    <property type="match status" value="1"/>
</dbReference>
<gene>
    <name evidence="6" type="ORF">SAMN05216266_13230</name>
</gene>
<dbReference type="InterPro" id="IPR042099">
    <property type="entry name" value="ANL_N_sf"/>
</dbReference>
<feature type="region of interest" description="Disordered" evidence="3">
    <location>
        <begin position="348"/>
        <end position="383"/>
    </location>
</feature>
<dbReference type="PROSITE" id="PS00455">
    <property type="entry name" value="AMP_BINDING"/>
    <property type="match status" value="1"/>
</dbReference>
<accession>A0A1I1CQV9</accession>
<dbReference type="Gene3D" id="3.30.300.30">
    <property type="match status" value="1"/>
</dbReference>
<name>A0A1I1CQV9_9PSEU</name>